<dbReference type="Gene3D" id="2.30.110.10">
    <property type="entry name" value="Electron Transport, Fmn-binding Protein, Chain A"/>
    <property type="match status" value="1"/>
</dbReference>
<dbReference type="Pfam" id="PF01613">
    <property type="entry name" value="Flavin_Reduct"/>
    <property type="match status" value="1"/>
</dbReference>
<protein>
    <submittedName>
        <fullName evidence="4">NADH-FMN oxidoreductase RutF, flavin reductase (DIM6/NTAB) family</fullName>
    </submittedName>
</protein>
<dbReference type="GO" id="GO:0042602">
    <property type="term" value="F:riboflavin reductase (NADPH) activity"/>
    <property type="evidence" value="ECO:0007669"/>
    <property type="project" value="TreeGrafter"/>
</dbReference>
<dbReference type="PANTHER" id="PTHR30466:SF11">
    <property type="entry name" value="FLAVIN-DEPENDENT MONOOXYGENASE, REDUCTASE SUBUNIT HSAB"/>
    <property type="match status" value="1"/>
</dbReference>
<dbReference type="STRING" id="871651.SAMN05421688_0985"/>
<proteinExistence type="inferred from homology"/>
<feature type="domain" description="Flavin reductase like" evidence="3">
    <location>
        <begin position="19"/>
        <end position="160"/>
    </location>
</feature>
<accession>A0A1I0VTY5</accession>
<evidence type="ECO:0000256" key="2">
    <source>
        <dbReference type="ARBA" id="ARBA00023002"/>
    </source>
</evidence>
<dbReference type="InterPro" id="IPR012349">
    <property type="entry name" value="Split_barrel_FMN-bd"/>
</dbReference>
<dbReference type="AlphaFoldDB" id="A0A1I0VTY5"/>
<keyword evidence="5" id="KW-1185">Reference proteome</keyword>
<dbReference type="SMART" id="SM00903">
    <property type="entry name" value="Flavin_Reduct"/>
    <property type="match status" value="1"/>
</dbReference>
<sequence length="164" mass="17492">MAETFVPGAETAQDYRRALGCFSTGVTVVSCETEQGPIGITANSFSSVSLDPPLVLWSVACASARHSAFVGARHFTIHVMGSDQEDIATGFAREGDVYADLDWHRSAEGAPVIAGCLAHFECEREALHDAGDHTIVVGRVLRAAHRTGEPLLFALGKFGRFMGV</sequence>
<dbReference type="SUPFAM" id="SSF50475">
    <property type="entry name" value="FMN-binding split barrel"/>
    <property type="match status" value="1"/>
</dbReference>
<name>A0A1I0VTY5_9RHOB</name>
<dbReference type="PANTHER" id="PTHR30466">
    <property type="entry name" value="FLAVIN REDUCTASE"/>
    <property type="match status" value="1"/>
</dbReference>
<reference evidence="4 5" key="1">
    <citation type="submission" date="2016-10" db="EMBL/GenBank/DDBJ databases">
        <authorList>
            <person name="de Groot N.N."/>
        </authorList>
    </citation>
    <scope>NUCLEOTIDE SEQUENCE [LARGE SCALE GENOMIC DNA]</scope>
    <source>
        <strain evidence="4 5">DSM 29316</strain>
    </source>
</reference>
<dbReference type="RefSeq" id="WP_217645943.1">
    <property type="nucleotide sequence ID" value="NZ_FOJU01000001.1"/>
</dbReference>
<dbReference type="Proteomes" id="UP000198796">
    <property type="component" value="Unassembled WGS sequence"/>
</dbReference>
<comment type="similarity">
    <text evidence="1">Belongs to the non-flavoprotein flavin reductase family.</text>
</comment>
<organism evidence="4 5">
    <name type="scientific">Poseidonocella pacifica</name>
    <dbReference type="NCBI Taxonomy" id="871651"/>
    <lineage>
        <taxon>Bacteria</taxon>
        <taxon>Pseudomonadati</taxon>
        <taxon>Pseudomonadota</taxon>
        <taxon>Alphaproteobacteria</taxon>
        <taxon>Rhodobacterales</taxon>
        <taxon>Roseobacteraceae</taxon>
        <taxon>Poseidonocella</taxon>
    </lineage>
</organism>
<dbReference type="GO" id="GO:0010181">
    <property type="term" value="F:FMN binding"/>
    <property type="evidence" value="ECO:0007669"/>
    <property type="project" value="InterPro"/>
</dbReference>
<keyword evidence="2" id="KW-0560">Oxidoreductase</keyword>
<evidence type="ECO:0000313" key="5">
    <source>
        <dbReference type="Proteomes" id="UP000198796"/>
    </source>
</evidence>
<dbReference type="InterPro" id="IPR050268">
    <property type="entry name" value="NADH-dep_flavin_reductase"/>
</dbReference>
<evidence type="ECO:0000256" key="1">
    <source>
        <dbReference type="ARBA" id="ARBA00008898"/>
    </source>
</evidence>
<dbReference type="InterPro" id="IPR002563">
    <property type="entry name" value="Flavin_Rdtase-like_dom"/>
</dbReference>
<dbReference type="EMBL" id="FOJU01000001">
    <property type="protein sequence ID" value="SFA79871.1"/>
    <property type="molecule type" value="Genomic_DNA"/>
</dbReference>
<evidence type="ECO:0000259" key="3">
    <source>
        <dbReference type="SMART" id="SM00903"/>
    </source>
</evidence>
<gene>
    <name evidence="4" type="ORF">SAMN05421688_0985</name>
</gene>
<evidence type="ECO:0000313" key="4">
    <source>
        <dbReference type="EMBL" id="SFA79871.1"/>
    </source>
</evidence>